<dbReference type="InterPro" id="IPR052908">
    <property type="entry name" value="AP-4-A_phosphorylase"/>
</dbReference>
<protein>
    <submittedName>
        <fullName evidence="3">Cell-cycle regulation histidine triad HIT protein</fullName>
    </submittedName>
</protein>
<evidence type="ECO:0000313" key="3">
    <source>
        <dbReference type="EMBL" id="KEZ48312.1"/>
    </source>
</evidence>
<dbReference type="SUPFAM" id="SSF54197">
    <property type="entry name" value="HIT-like"/>
    <property type="match status" value="1"/>
</dbReference>
<sequence length="134" mass="15627">MDELCPLCNPQMIEDQKIVLSNDHCLFLQMPQNILIGSGLIVPRKHRPTMFDLTQDEWNATYSLLQEVKELLDQEHEPDGYTIGWNTNEAGGQHIFHTHLHIIPRFEDEPYAGKGIRYWLKSRENLRPSLSDED</sequence>
<organism evidence="3 4">
    <name type="scientific">Metabacillus indicus</name>
    <name type="common">Bacillus indicus</name>
    <dbReference type="NCBI Taxonomy" id="246786"/>
    <lineage>
        <taxon>Bacteria</taxon>
        <taxon>Bacillati</taxon>
        <taxon>Bacillota</taxon>
        <taxon>Bacilli</taxon>
        <taxon>Bacillales</taxon>
        <taxon>Bacillaceae</taxon>
        <taxon>Metabacillus</taxon>
    </lineage>
</organism>
<dbReference type="Pfam" id="PF01230">
    <property type="entry name" value="HIT"/>
    <property type="match status" value="1"/>
</dbReference>
<dbReference type="InterPro" id="IPR019808">
    <property type="entry name" value="Histidine_triad_CS"/>
</dbReference>
<reference evidence="3 4" key="1">
    <citation type="journal article" date="2005" name="Int. J. Syst. Evol. Microbiol.">
        <title>Bacillus cibi sp. nov., isolated from jeotgal, a traditional Korean fermented seafood.</title>
        <authorList>
            <person name="Yoon J.H."/>
            <person name="Lee C.H."/>
            <person name="Oh T.K."/>
        </authorList>
    </citation>
    <scope>NUCLEOTIDE SEQUENCE [LARGE SCALE GENOMIC DNA]</scope>
    <source>
        <strain evidence="3 4">DSM 16189</strain>
    </source>
</reference>
<dbReference type="PROSITE" id="PS51084">
    <property type="entry name" value="HIT_2"/>
    <property type="match status" value="1"/>
</dbReference>
<dbReference type="PANTHER" id="PTHR42997:SF1">
    <property type="entry name" value="AP-4-A PHOSPHORYLASE"/>
    <property type="match status" value="1"/>
</dbReference>
<accession>A0A084GLV0</accession>
<dbReference type="PANTHER" id="PTHR42997">
    <property type="entry name" value="HIT FAMILY HYDROLASE"/>
    <property type="match status" value="1"/>
</dbReference>
<dbReference type="Proteomes" id="UP000028549">
    <property type="component" value="Unassembled WGS sequence"/>
</dbReference>
<gene>
    <name evidence="3" type="ORF">GS18_0217415</name>
</gene>
<comment type="caution">
    <text evidence="3">The sequence shown here is derived from an EMBL/GenBank/DDBJ whole genome shotgun (WGS) entry which is preliminary data.</text>
</comment>
<evidence type="ECO:0000259" key="2">
    <source>
        <dbReference type="PROSITE" id="PS51084"/>
    </source>
</evidence>
<dbReference type="AlphaFoldDB" id="A0A084GLV0"/>
<feature type="domain" description="HIT" evidence="2">
    <location>
        <begin position="6"/>
        <end position="112"/>
    </location>
</feature>
<dbReference type="STRING" id="246786.GS18_0217415"/>
<evidence type="ECO:0000256" key="1">
    <source>
        <dbReference type="PROSITE-ProRule" id="PRU00464"/>
    </source>
</evidence>
<dbReference type="PROSITE" id="PS00892">
    <property type="entry name" value="HIT_1"/>
    <property type="match status" value="1"/>
</dbReference>
<dbReference type="InterPro" id="IPR036265">
    <property type="entry name" value="HIT-like_sf"/>
</dbReference>
<evidence type="ECO:0000313" key="4">
    <source>
        <dbReference type="Proteomes" id="UP000028549"/>
    </source>
</evidence>
<dbReference type="Gene3D" id="3.30.428.10">
    <property type="entry name" value="HIT-like"/>
    <property type="match status" value="1"/>
</dbReference>
<proteinExistence type="predicted"/>
<feature type="short sequence motif" description="Histidine triad motif" evidence="1">
    <location>
        <begin position="97"/>
        <end position="101"/>
    </location>
</feature>
<dbReference type="InterPro" id="IPR011146">
    <property type="entry name" value="HIT-like"/>
</dbReference>
<dbReference type="GO" id="GO:0003824">
    <property type="term" value="F:catalytic activity"/>
    <property type="evidence" value="ECO:0007669"/>
    <property type="project" value="InterPro"/>
</dbReference>
<keyword evidence="4" id="KW-1185">Reference proteome</keyword>
<dbReference type="EMBL" id="JNVC02000014">
    <property type="protein sequence ID" value="KEZ48312.1"/>
    <property type="molecule type" value="Genomic_DNA"/>
</dbReference>
<name>A0A084GLV0_METID</name>